<comment type="caution">
    <text evidence="2">The sequence shown here is derived from an EMBL/GenBank/DDBJ whole genome shotgun (WGS) entry which is preliminary data.</text>
</comment>
<gene>
    <name evidence="2" type="ORF">J437_LFUL018022</name>
</gene>
<proteinExistence type="predicted"/>
<reference evidence="2" key="1">
    <citation type="submission" date="2013-04" db="EMBL/GenBank/DDBJ databases">
        <authorList>
            <person name="Qu J."/>
            <person name="Murali S.C."/>
            <person name="Bandaranaike D."/>
            <person name="Bellair M."/>
            <person name="Blankenburg K."/>
            <person name="Chao H."/>
            <person name="Dinh H."/>
            <person name="Doddapaneni H."/>
            <person name="Downs B."/>
            <person name="Dugan-Rocha S."/>
            <person name="Elkadiri S."/>
            <person name="Gnanaolivu R.D."/>
            <person name="Hernandez B."/>
            <person name="Javaid M."/>
            <person name="Jayaseelan J.C."/>
            <person name="Lee S."/>
            <person name="Li M."/>
            <person name="Ming W."/>
            <person name="Munidasa M."/>
            <person name="Muniz J."/>
            <person name="Nguyen L."/>
            <person name="Ongeri F."/>
            <person name="Osuji N."/>
            <person name="Pu L.-L."/>
            <person name="Puazo M."/>
            <person name="Qu C."/>
            <person name="Quiroz J."/>
            <person name="Raj R."/>
            <person name="Weissenberger G."/>
            <person name="Xin Y."/>
            <person name="Zou X."/>
            <person name="Han Y."/>
            <person name="Richards S."/>
            <person name="Worley K."/>
            <person name="Muzny D."/>
            <person name="Gibbs R."/>
        </authorList>
    </citation>
    <scope>NUCLEOTIDE SEQUENCE</scope>
    <source>
        <strain evidence="2">Sampled in the wild</strain>
    </source>
</reference>
<sequence>MVTRNCKKSGKCSINSRNPPWVLKMDMAETGEVSVKEEKEDLMDFSEEYDVSGGHAHEMFVKVGNEDSLDVSYERSPSDAQIDETFIKTEEEDPLDVSDAEDFSEGQLN</sequence>
<name>A0A8K0KMQ9_LADFU</name>
<evidence type="ECO:0000313" key="2">
    <source>
        <dbReference type="EMBL" id="KAG8237670.1"/>
    </source>
</evidence>
<protein>
    <submittedName>
        <fullName evidence="2">Uncharacterized protein</fullName>
    </submittedName>
</protein>
<keyword evidence="3" id="KW-1185">Reference proteome</keyword>
<reference evidence="2" key="2">
    <citation type="submission" date="2017-10" db="EMBL/GenBank/DDBJ databases">
        <title>Ladona fulva Genome sequencing and assembly.</title>
        <authorList>
            <person name="Murali S."/>
            <person name="Richards S."/>
            <person name="Bandaranaike D."/>
            <person name="Bellair M."/>
            <person name="Blankenburg K."/>
            <person name="Chao H."/>
            <person name="Dinh H."/>
            <person name="Doddapaneni H."/>
            <person name="Dugan-Rocha S."/>
            <person name="Elkadiri S."/>
            <person name="Gnanaolivu R."/>
            <person name="Hernandez B."/>
            <person name="Skinner E."/>
            <person name="Javaid M."/>
            <person name="Lee S."/>
            <person name="Li M."/>
            <person name="Ming W."/>
            <person name="Munidasa M."/>
            <person name="Muniz J."/>
            <person name="Nguyen L."/>
            <person name="Hughes D."/>
            <person name="Osuji N."/>
            <person name="Pu L.-L."/>
            <person name="Puazo M."/>
            <person name="Qu C."/>
            <person name="Quiroz J."/>
            <person name="Raj R."/>
            <person name="Weissenberger G."/>
            <person name="Xin Y."/>
            <person name="Zou X."/>
            <person name="Han Y."/>
            <person name="Worley K."/>
            <person name="Muzny D."/>
            <person name="Gibbs R."/>
        </authorList>
    </citation>
    <scope>NUCLEOTIDE SEQUENCE</scope>
    <source>
        <strain evidence="2">Sampled in the wild</strain>
    </source>
</reference>
<evidence type="ECO:0000256" key="1">
    <source>
        <dbReference type="SAM" id="MobiDB-lite"/>
    </source>
</evidence>
<feature type="non-terminal residue" evidence="2">
    <location>
        <position position="109"/>
    </location>
</feature>
<dbReference type="Proteomes" id="UP000792457">
    <property type="component" value="Unassembled WGS sequence"/>
</dbReference>
<accession>A0A8K0KMQ9</accession>
<dbReference type="EMBL" id="KZ309203">
    <property type="protein sequence ID" value="KAG8237670.1"/>
    <property type="molecule type" value="Genomic_DNA"/>
</dbReference>
<organism evidence="2 3">
    <name type="scientific">Ladona fulva</name>
    <name type="common">Scarce chaser dragonfly</name>
    <name type="synonym">Libellula fulva</name>
    <dbReference type="NCBI Taxonomy" id="123851"/>
    <lineage>
        <taxon>Eukaryota</taxon>
        <taxon>Metazoa</taxon>
        <taxon>Ecdysozoa</taxon>
        <taxon>Arthropoda</taxon>
        <taxon>Hexapoda</taxon>
        <taxon>Insecta</taxon>
        <taxon>Pterygota</taxon>
        <taxon>Palaeoptera</taxon>
        <taxon>Odonata</taxon>
        <taxon>Epiprocta</taxon>
        <taxon>Anisoptera</taxon>
        <taxon>Libelluloidea</taxon>
        <taxon>Libellulidae</taxon>
        <taxon>Ladona</taxon>
    </lineage>
</organism>
<dbReference type="AlphaFoldDB" id="A0A8K0KMQ9"/>
<evidence type="ECO:0000313" key="3">
    <source>
        <dbReference type="Proteomes" id="UP000792457"/>
    </source>
</evidence>
<feature type="compositionally biased region" description="Acidic residues" evidence="1">
    <location>
        <begin position="90"/>
        <end position="109"/>
    </location>
</feature>
<feature type="region of interest" description="Disordered" evidence="1">
    <location>
        <begin position="86"/>
        <end position="109"/>
    </location>
</feature>